<proteinExistence type="predicted"/>
<accession>A0A1L9RN47</accession>
<gene>
    <name evidence="2" type="ORF">ASPWEDRAFT_538408</name>
</gene>
<dbReference type="SUPFAM" id="SSF48403">
    <property type="entry name" value="Ankyrin repeat"/>
    <property type="match status" value="1"/>
</dbReference>
<dbReference type="AlphaFoldDB" id="A0A1L9RN47"/>
<organism evidence="2 3">
    <name type="scientific">Aspergillus wentii DTO 134E9</name>
    <dbReference type="NCBI Taxonomy" id="1073089"/>
    <lineage>
        <taxon>Eukaryota</taxon>
        <taxon>Fungi</taxon>
        <taxon>Dikarya</taxon>
        <taxon>Ascomycota</taxon>
        <taxon>Pezizomycotina</taxon>
        <taxon>Eurotiomycetes</taxon>
        <taxon>Eurotiomycetidae</taxon>
        <taxon>Eurotiales</taxon>
        <taxon>Aspergillaceae</taxon>
        <taxon>Aspergillus</taxon>
        <taxon>Aspergillus subgen. Cremei</taxon>
    </lineage>
</organism>
<reference evidence="3" key="1">
    <citation type="journal article" date="2017" name="Genome Biol.">
        <title>Comparative genomics reveals high biological diversity and specific adaptations in the industrially and medically important fungal genus Aspergillus.</title>
        <authorList>
            <person name="de Vries R.P."/>
            <person name="Riley R."/>
            <person name="Wiebenga A."/>
            <person name="Aguilar-Osorio G."/>
            <person name="Amillis S."/>
            <person name="Uchima C.A."/>
            <person name="Anderluh G."/>
            <person name="Asadollahi M."/>
            <person name="Askin M."/>
            <person name="Barry K."/>
            <person name="Battaglia E."/>
            <person name="Bayram O."/>
            <person name="Benocci T."/>
            <person name="Braus-Stromeyer S.A."/>
            <person name="Caldana C."/>
            <person name="Canovas D."/>
            <person name="Cerqueira G.C."/>
            <person name="Chen F."/>
            <person name="Chen W."/>
            <person name="Choi C."/>
            <person name="Clum A."/>
            <person name="Dos Santos R.A."/>
            <person name="Damasio A.R."/>
            <person name="Diallinas G."/>
            <person name="Emri T."/>
            <person name="Fekete E."/>
            <person name="Flipphi M."/>
            <person name="Freyberg S."/>
            <person name="Gallo A."/>
            <person name="Gournas C."/>
            <person name="Habgood R."/>
            <person name="Hainaut M."/>
            <person name="Harispe M.L."/>
            <person name="Henrissat B."/>
            <person name="Hilden K.S."/>
            <person name="Hope R."/>
            <person name="Hossain A."/>
            <person name="Karabika E."/>
            <person name="Karaffa L."/>
            <person name="Karanyi Z."/>
            <person name="Krasevec N."/>
            <person name="Kuo A."/>
            <person name="Kusch H."/>
            <person name="LaButti K."/>
            <person name="Lagendijk E.L."/>
            <person name="Lapidus A."/>
            <person name="Levasseur A."/>
            <person name="Lindquist E."/>
            <person name="Lipzen A."/>
            <person name="Logrieco A.F."/>
            <person name="MacCabe A."/>
            <person name="Maekelae M.R."/>
            <person name="Malavazi I."/>
            <person name="Melin P."/>
            <person name="Meyer V."/>
            <person name="Mielnichuk N."/>
            <person name="Miskei M."/>
            <person name="Molnar A.P."/>
            <person name="Mule G."/>
            <person name="Ngan C.Y."/>
            <person name="Orejas M."/>
            <person name="Orosz E."/>
            <person name="Ouedraogo J.P."/>
            <person name="Overkamp K.M."/>
            <person name="Park H.-S."/>
            <person name="Perrone G."/>
            <person name="Piumi F."/>
            <person name="Punt P.J."/>
            <person name="Ram A.F."/>
            <person name="Ramon A."/>
            <person name="Rauscher S."/>
            <person name="Record E."/>
            <person name="Riano-Pachon D.M."/>
            <person name="Robert V."/>
            <person name="Roehrig J."/>
            <person name="Ruller R."/>
            <person name="Salamov A."/>
            <person name="Salih N.S."/>
            <person name="Samson R.A."/>
            <person name="Sandor E."/>
            <person name="Sanguinetti M."/>
            <person name="Schuetze T."/>
            <person name="Sepcic K."/>
            <person name="Shelest E."/>
            <person name="Sherlock G."/>
            <person name="Sophianopoulou V."/>
            <person name="Squina F.M."/>
            <person name="Sun H."/>
            <person name="Susca A."/>
            <person name="Todd R.B."/>
            <person name="Tsang A."/>
            <person name="Unkles S.E."/>
            <person name="van de Wiele N."/>
            <person name="van Rossen-Uffink D."/>
            <person name="Oliveira J.V."/>
            <person name="Vesth T.C."/>
            <person name="Visser J."/>
            <person name="Yu J.-H."/>
            <person name="Zhou M."/>
            <person name="Andersen M.R."/>
            <person name="Archer D.B."/>
            <person name="Baker S.E."/>
            <person name="Benoit I."/>
            <person name="Brakhage A.A."/>
            <person name="Braus G.H."/>
            <person name="Fischer R."/>
            <person name="Frisvad J.C."/>
            <person name="Goldman G.H."/>
            <person name="Houbraken J."/>
            <person name="Oakley B."/>
            <person name="Pocsi I."/>
            <person name="Scazzocchio C."/>
            <person name="Seiboth B."/>
            <person name="vanKuyk P.A."/>
            <person name="Wortman J."/>
            <person name="Dyer P.S."/>
            <person name="Grigoriev I.V."/>
        </authorList>
    </citation>
    <scope>NUCLEOTIDE SEQUENCE [LARGE SCALE GENOMIC DNA]</scope>
    <source>
        <strain evidence="3">DTO 134E9</strain>
    </source>
</reference>
<dbReference type="InterPro" id="IPR051616">
    <property type="entry name" value="Cul2-RING_E3_ligase_SR"/>
</dbReference>
<dbReference type="Pfam" id="PF12796">
    <property type="entry name" value="Ank_2"/>
    <property type="match status" value="1"/>
</dbReference>
<dbReference type="InterPro" id="IPR036770">
    <property type="entry name" value="Ankyrin_rpt-contain_sf"/>
</dbReference>
<dbReference type="PROSITE" id="PS50297">
    <property type="entry name" value="ANK_REP_REGION"/>
    <property type="match status" value="1"/>
</dbReference>
<dbReference type="SMART" id="SM00248">
    <property type="entry name" value="ANK"/>
    <property type="match status" value="3"/>
</dbReference>
<keyword evidence="3" id="KW-1185">Reference proteome</keyword>
<dbReference type="RefSeq" id="XP_040689933.1">
    <property type="nucleotide sequence ID" value="XM_040837963.1"/>
</dbReference>
<evidence type="ECO:0000256" key="1">
    <source>
        <dbReference type="PROSITE-ProRule" id="PRU00023"/>
    </source>
</evidence>
<dbReference type="PANTHER" id="PTHR46224">
    <property type="entry name" value="ANKYRIN REPEAT FAMILY PROTEIN"/>
    <property type="match status" value="1"/>
</dbReference>
<keyword evidence="1" id="KW-0040">ANK repeat</keyword>
<feature type="repeat" description="ANK" evidence="1">
    <location>
        <begin position="34"/>
        <end position="66"/>
    </location>
</feature>
<evidence type="ECO:0000313" key="2">
    <source>
        <dbReference type="EMBL" id="OJJ36257.1"/>
    </source>
</evidence>
<dbReference type="Gene3D" id="1.25.40.20">
    <property type="entry name" value="Ankyrin repeat-containing domain"/>
    <property type="match status" value="1"/>
</dbReference>
<dbReference type="STRING" id="1073089.A0A1L9RN47"/>
<evidence type="ECO:0000313" key="3">
    <source>
        <dbReference type="Proteomes" id="UP000184383"/>
    </source>
</evidence>
<dbReference type="EMBL" id="KV878212">
    <property type="protein sequence ID" value="OJJ36257.1"/>
    <property type="molecule type" value="Genomic_DNA"/>
</dbReference>
<protein>
    <submittedName>
        <fullName evidence="2">Uncharacterized protein</fullName>
    </submittedName>
</protein>
<dbReference type="GeneID" id="63753811"/>
<dbReference type="VEuPathDB" id="FungiDB:ASPWEDRAFT_538408"/>
<dbReference type="OrthoDB" id="2142040at2759"/>
<sequence length="420" mass="46247">MTSDRIYHLAVAGILTAADLQNSHDELHFVHPKTKLTALAAAVWNGHKHTVKLLLDYGADPDGTPGSRPPLWVAAGKTRRNANSIIDILLRHYANASRPSSFDDNSTPLLRAMLTLKSPAILRALVKAGARPAVQNNKGESAENVATRRNDHQRAAALFSKPSPVNDRLERFGAFLSAIVLVVACRHEQPMIALAAAATLIMIKASAIREYLLLNGLIETVQTTELKQELTEDIHRFLHQKQLSRFFCTDGSFVKTVIEHAVALDSDPENTLDVKDLMRLALYQTVLYCESSSQMQQSKHFDAIVHHIARIATFVSPEDGSATRIGKGSKENLNPFIRDCLESQAMKGPILLVVISEEAWIGEASADALQGHNLDMQGVHFHEIIIDDTARSIMQTDQPGLEKYLLSLLIAPLNETATEK</sequence>
<dbReference type="PROSITE" id="PS50088">
    <property type="entry name" value="ANK_REPEAT"/>
    <property type="match status" value="1"/>
</dbReference>
<name>A0A1L9RN47_ASPWE</name>
<dbReference type="Proteomes" id="UP000184383">
    <property type="component" value="Unassembled WGS sequence"/>
</dbReference>
<dbReference type="InterPro" id="IPR002110">
    <property type="entry name" value="Ankyrin_rpt"/>
</dbReference>